<feature type="transmembrane region" description="Helical" evidence="1">
    <location>
        <begin position="77"/>
        <end position="94"/>
    </location>
</feature>
<dbReference type="InterPro" id="IPR052524">
    <property type="entry name" value="MFS_Cyanate_Porter"/>
</dbReference>
<dbReference type="SUPFAM" id="SSF103473">
    <property type="entry name" value="MFS general substrate transporter"/>
    <property type="match status" value="1"/>
</dbReference>
<dbReference type="HOGENOM" id="CLU_038046_1_1_11"/>
<feature type="transmembrane region" description="Helical" evidence="1">
    <location>
        <begin position="134"/>
        <end position="155"/>
    </location>
</feature>
<dbReference type="InterPro" id="IPR036259">
    <property type="entry name" value="MFS_trans_sf"/>
</dbReference>
<feature type="transmembrane region" description="Helical" evidence="1">
    <location>
        <begin position="305"/>
        <end position="328"/>
    </location>
</feature>
<feature type="transmembrane region" description="Helical" evidence="1">
    <location>
        <begin position="280"/>
        <end position="299"/>
    </location>
</feature>
<dbReference type="AlphaFoldDB" id="D5UK35"/>
<dbReference type="OrthoDB" id="5317164at2"/>
<evidence type="ECO:0000313" key="2">
    <source>
        <dbReference type="EMBL" id="ADG73777.1"/>
    </source>
</evidence>
<feature type="transmembrane region" description="Helical" evidence="1">
    <location>
        <begin position="44"/>
        <end position="70"/>
    </location>
</feature>
<dbReference type="Proteomes" id="UP000000849">
    <property type="component" value="Chromosome"/>
</dbReference>
<evidence type="ECO:0000313" key="3">
    <source>
        <dbReference type="Proteomes" id="UP000000849"/>
    </source>
</evidence>
<feature type="transmembrane region" description="Helical" evidence="1">
    <location>
        <begin position="161"/>
        <end position="180"/>
    </location>
</feature>
<feature type="transmembrane region" description="Helical" evidence="1">
    <location>
        <begin position="340"/>
        <end position="360"/>
    </location>
</feature>
<dbReference type="InterPro" id="IPR011701">
    <property type="entry name" value="MFS"/>
</dbReference>
<evidence type="ECO:0000256" key="1">
    <source>
        <dbReference type="SAM" id="Phobius"/>
    </source>
</evidence>
<feature type="transmembrane region" description="Helical" evidence="1">
    <location>
        <begin position="100"/>
        <end position="122"/>
    </location>
</feature>
<sequence length="397" mass="39305">MTARHARGGVLLAALLLVALNLRGPITALAPVVEDVGADLALTPAAVGLLTGVPVLCFAALTPVAAVALARAGTTRMLAATLVAILAGTLLRSFGGVPGAFAGMLVIGAAVTVGNVGVPTVVARDFPTQVPRAMGLFSAVMNAGAALTTLGTAPLASLMGWRWALASWGALAVVALAVWARVHAGVDGPPAAPTSVPGTVATGPAVHVLRRPVTWLLCAAFVGQASSYYGATTWLPSVLHDDAGLGRAAAGAAASLFQVLGVLGSVLAPFVLARRVPPRVVVVGVAACWLSLPVGLLLAPGGWAVWATLAGLAQGANFVLLFTVAAAAAGSPADVRRMSATVQTVGYSVAAVTPSVLGALHTASGGWTGPLLAVLGLLVLQVGTHTVAAGALPRRTA</sequence>
<dbReference type="Gene3D" id="1.20.1250.20">
    <property type="entry name" value="MFS general substrate transporter like domains"/>
    <property type="match status" value="2"/>
</dbReference>
<dbReference type="STRING" id="446466.Cfla_0867"/>
<gene>
    <name evidence="2" type="ordered locus">Cfla_0867</name>
</gene>
<reference evidence="2 3" key="1">
    <citation type="journal article" date="2010" name="Stand. Genomic Sci.">
        <title>Complete genome sequence of Cellulomonas flavigena type strain (134).</title>
        <authorList>
            <person name="Abt B."/>
            <person name="Foster B."/>
            <person name="Lapidus A."/>
            <person name="Clum A."/>
            <person name="Sun H."/>
            <person name="Pukall R."/>
            <person name="Lucas S."/>
            <person name="Glavina Del Rio T."/>
            <person name="Nolan M."/>
            <person name="Tice H."/>
            <person name="Cheng J.F."/>
            <person name="Pitluck S."/>
            <person name="Liolios K."/>
            <person name="Ivanova N."/>
            <person name="Mavromatis K."/>
            <person name="Ovchinnikova G."/>
            <person name="Pati A."/>
            <person name="Goodwin L."/>
            <person name="Chen A."/>
            <person name="Palaniappan K."/>
            <person name="Land M."/>
            <person name="Hauser L."/>
            <person name="Chang Y.J."/>
            <person name="Jeffries C.D."/>
            <person name="Rohde M."/>
            <person name="Goker M."/>
            <person name="Woyke T."/>
            <person name="Bristow J."/>
            <person name="Eisen J.A."/>
            <person name="Markowitz V."/>
            <person name="Hugenholtz P."/>
            <person name="Kyrpides N.C."/>
            <person name="Klenk H.P."/>
        </authorList>
    </citation>
    <scope>NUCLEOTIDE SEQUENCE [LARGE SCALE GENOMIC DNA]</scope>
    <source>
        <strain evidence="3">ATCC 482 / DSM 20109 / BCRC 11376 / JCM 18109 / NBRC 3775 / NCIMB 8073 / NRS 134</strain>
    </source>
</reference>
<keyword evidence="3" id="KW-1185">Reference proteome</keyword>
<dbReference type="KEGG" id="cfl:Cfla_0867"/>
<protein>
    <submittedName>
        <fullName evidence="2">Major facilitator superfamily MFS_1</fullName>
    </submittedName>
</protein>
<name>D5UK35_CELFN</name>
<dbReference type="PANTHER" id="PTHR23523:SF2">
    <property type="entry name" value="2-NITROIMIDAZOLE TRANSPORTER"/>
    <property type="match status" value="1"/>
</dbReference>
<feature type="transmembrane region" description="Helical" evidence="1">
    <location>
        <begin position="213"/>
        <end position="231"/>
    </location>
</feature>
<dbReference type="EMBL" id="CP001964">
    <property type="protein sequence ID" value="ADG73777.1"/>
    <property type="molecule type" value="Genomic_DNA"/>
</dbReference>
<proteinExistence type="predicted"/>
<dbReference type="GO" id="GO:0022857">
    <property type="term" value="F:transmembrane transporter activity"/>
    <property type="evidence" value="ECO:0007669"/>
    <property type="project" value="InterPro"/>
</dbReference>
<feature type="transmembrane region" description="Helical" evidence="1">
    <location>
        <begin position="251"/>
        <end position="273"/>
    </location>
</feature>
<dbReference type="RefSeq" id="WP_013116111.1">
    <property type="nucleotide sequence ID" value="NC_014151.1"/>
</dbReference>
<organism evidence="2 3">
    <name type="scientific">Cellulomonas flavigena (strain ATCC 482 / DSM 20109 / BCRC 11376 / JCM 18109 / NBRC 3775 / NCIMB 8073 / NRS 134)</name>
    <dbReference type="NCBI Taxonomy" id="446466"/>
    <lineage>
        <taxon>Bacteria</taxon>
        <taxon>Bacillati</taxon>
        <taxon>Actinomycetota</taxon>
        <taxon>Actinomycetes</taxon>
        <taxon>Micrococcales</taxon>
        <taxon>Cellulomonadaceae</taxon>
        <taxon>Cellulomonas</taxon>
    </lineage>
</organism>
<keyword evidence="1" id="KW-0472">Membrane</keyword>
<dbReference type="Pfam" id="PF07690">
    <property type="entry name" value="MFS_1"/>
    <property type="match status" value="1"/>
</dbReference>
<dbReference type="eggNOG" id="COG2807">
    <property type="taxonomic scope" value="Bacteria"/>
</dbReference>
<feature type="transmembrane region" description="Helical" evidence="1">
    <location>
        <begin position="372"/>
        <end position="392"/>
    </location>
</feature>
<accession>D5UK35</accession>
<dbReference type="PANTHER" id="PTHR23523">
    <property type="match status" value="1"/>
</dbReference>
<keyword evidence="1" id="KW-1133">Transmembrane helix</keyword>
<keyword evidence="1" id="KW-0812">Transmembrane</keyword>